<accession>A0A1D1ULE7</accession>
<comment type="caution">
    <text evidence="1">The sequence shown here is derived from an EMBL/GenBank/DDBJ whole genome shotgun (WGS) entry which is preliminary data.</text>
</comment>
<evidence type="ECO:0000313" key="2">
    <source>
        <dbReference type="Proteomes" id="UP000186922"/>
    </source>
</evidence>
<proteinExistence type="predicted"/>
<sequence length="140" mass="15284">MSDEVANLTKHPELNAVVRLPLDSEVFACIGGAECRAGQDDHCHGAHSLGLVSQRRQGLVSIVQTDTISMSEAGKDPYTDFWVALHSGLVLRKLQVAPVLQQGNDRVYGSAVRARHCQCDTILWSGPFQVFRTDEAPTGR</sequence>
<keyword evidence="2" id="KW-1185">Reference proteome</keyword>
<dbReference type="AlphaFoldDB" id="A0A1D1ULE7"/>
<gene>
    <name evidence="1" type="primary">RvY_02948</name>
    <name evidence="1" type="synonym">RvY_02948.1</name>
    <name evidence="1" type="ORF">RvY_02948-1</name>
</gene>
<evidence type="ECO:0000313" key="1">
    <source>
        <dbReference type="EMBL" id="GAU90546.1"/>
    </source>
</evidence>
<reference evidence="1 2" key="1">
    <citation type="journal article" date="2016" name="Nat. Commun.">
        <title>Extremotolerant tardigrade genome and improved radiotolerance of human cultured cells by tardigrade-unique protein.</title>
        <authorList>
            <person name="Hashimoto T."/>
            <person name="Horikawa D.D."/>
            <person name="Saito Y."/>
            <person name="Kuwahara H."/>
            <person name="Kozuka-Hata H."/>
            <person name="Shin-I T."/>
            <person name="Minakuchi Y."/>
            <person name="Ohishi K."/>
            <person name="Motoyama A."/>
            <person name="Aizu T."/>
            <person name="Enomoto A."/>
            <person name="Kondo K."/>
            <person name="Tanaka S."/>
            <person name="Hara Y."/>
            <person name="Koshikawa S."/>
            <person name="Sagara H."/>
            <person name="Miura T."/>
            <person name="Yokobori S."/>
            <person name="Miyagawa K."/>
            <person name="Suzuki Y."/>
            <person name="Kubo T."/>
            <person name="Oyama M."/>
            <person name="Kohara Y."/>
            <person name="Fujiyama A."/>
            <person name="Arakawa K."/>
            <person name="Katayama T."/>
            <person name="Toyoda A."/>
            <person name="Kunieda T."/>
        </authorList>
    </citation>
    <scope>NUCLEOTIDE SEQUENCE [LARGE SCALE GENOMIC DNA]</scope>
    <source>
        <strain evidence="1 2">YOKOZUNA-1</strain>
    </source>
</reference>
<dbReference type="Proteomes" id="UP000186922">
    <property type="component" value="Unassembled WGS sequence"/>
</dbReference>
<protein>
    <submittedName>
        <fullName evidence="1">Uncharacterized protein</fullName>
    </submittedName>
</protein>
<dbReference type="EMBL" id="BDGG01000001">
    <property type="protein sequence ID" value="GAU90546.1"/>
    <property type="molecule type" value="Genomic_DNA"/>
</dbReference>
<organism evidence="1 2">
    <name type="scientific">Ramazzottius varieornatus</name>
    <name type="common">Water bear</name>
    <name type="synonym">Tardigrade</name>
    <dbReference type="NCBI Taxonomy" id="947166"/>
    <lineage>
        <taxon>Eukaryota</taxon>
        <taxon>Metazoa</taxon>
        <taxon>Ecdysozoa</taxon>
        <taxon>Tardigrada</taxon>
        <taxon>Eutardigrada</taxon>
        <taxon>Parachela</taxon>
        <taxon>Hypsibioidea</taxon>
        <taxon>Ramazzottiidae</taxon>
        <taxon>Ramazzottius</taxon>
    </lineage>
</organism>
<name>A0A1D1ULE7_RAMVA</name>